<feature type="compositionally biased region" description="Low complexity" evidence="1">
    <location>
        <begin position="37"/>
        <end position="53"/>
    </location>
</feature>
<accession>K0JRE8</accession>
<proteinExistence type="predicted"/>
<evidence type="ECO:0000313" key="2">
    <source>
        <dbReference type="EMBL" id="CCH28371.1"/>
    </source>
</evidence>
<dbReference type="STRING" id="1179773.BN6_10430"/>
<feature type="region of interest" description="Disordered" evidence="1">
    <location>
        <begin position="35"/>
        <end position="63"/>
    </location>
</feature>
<dbReference type="KEGG" id="sesp:BN6_10430"/>
<reference evidence="2 3" key="1">
    <citation type="journal article" date="2012" name="BMC Genomics">
        <title>Complete genome sequence of Saccharothrix espanaensis DSM 44229T and comparison to the other completely sequenced Pseudonocardiaceae.</title>
        <authorList>
            <person name="Strobel T."/>
            <person name="Al-Dilaimi A."/>
            <person name="Blom J."/>
            <person name="Gessner A."/>
            <person name="Kalinowski J."/>
            <person name="Luzhetska M."/>
            <person name="Puhler A."/>
            <person name="Szczepanowski R."/>
            <person name="Bechthold A."/>
            <person name="Ruckert C."/>
        </authorList>
    </citation>
    <scope>NUCLEOTIDE SEQUENCE [LARGE SCALE GENOMIC DNA]</scope>
    <source>
        <strain evidence="3">ATCC 51144 / DSM 44229 / JCM 9112 / NBRC 15066 / NRRL 15764</strain>
    </source>
</reference>
<evidence type="ECO:0000256" key="1">
    <source>
        <dbReference type="SAM" id="MobiDB-lite"/>
    </source>
</evidence>
<dbReference type="BioCyc" id="SESP1179773:BN6_RS05145-MONOMER"/>
<dbReference type="Proteomes" id="UP000006281">
    <property type="component" value="Chromosome"/>
</dbReference>
<protein>
    <submittedName>
        <fullName evidence="2">Uncharacterized protein</fullName>
    </submittedName>
</protein>
<dbReference type="AlphaFoldDB" id="K0JRE8"/>
<organism evidence="2 3">
    <name type="scientific">Saccharothrix espanaensis (strain ATCC 51144 / DSM 44229 / JCM 9112 / NBRC 15066 / NRRL 15764)</name>
    <dbReference type="NCBI Taxonomy" id="1179773"/>
    <lineage>
        <taxon>Bacteria</taxon>
        <taxon>Bacillati</taxon>
        <taxon>Actinomycetota</taxon>
        <taxon>Actinomycetes</taxon>
        <taxon>Pseudonocardiales</taxon>
        <taxon>Pseudonocardiaceae</taxon>
        <taxon>Saccharothrix</taxon>
    </lineage>
</organism>
<dbReference type="EMBL" id="HE804045">
    <property type="protein sequence ID" value="CCH28371.1"/>
    <property type="molecule type" value="Genomic_DNA"/>
</dbReference>
<gene>
    <name evidence="2" type="ordered locus">BN6_10430</name>
</gene>
<name>K0JRE8_SACES</name>
<keyword evidence="3" id="KW-1185">Reference proteome</keyword>
<sequence>MVRMINAASAASSALDDTDVTQISQLRSAVCSAWADSTTRSSTPMSPMATTSRLGGTASGRELRPRARGGALVALATPAEAWHRRGQPLTPLVPRHRRHLVGKAGGRKYRHEVYRTE</sequence>
<dbReference type="HOGENOM" id="CLU_2083165_0_0_11"/>
<evidence type="ECO:0000313" key="3">
    <source>
        <dbReference type="Proteomes" id="UP000006281"/>
    </source>
</evidence>